<evidence type="ECO:0000313" key="5">
    <source>
        <dbReference type="Proteomes" id="UP000305887"/>
    </source>
</evidence>
<feature type="binding site" evidence="3">
    <location>
        <begin position="102"/>
        <end position="105"/>
    </location>
    <ligand>
        <name>substrate</name>
    </ligand>
</feature>
<comment type="subunit">
    <text evidence="3">Homodimer.</text>
</comment>
<dbReference type="Proteomes" id="UP000305887">
    <property type="component" value="Unassembled WGS sequence"/>
</dbReference>
<keyword evidence="2 3" id="KW-0413">Isomerase</keyword>
<evidence type="ECO:0000256" key="2">
    <source>
        <dbReference type="ARBA" id="ARBA00023235"/>
    </source>
</evidence>
<dbReference type="PANTHER" id="PTHR43748:SF3">
    <property type="entry name" value="RIBOSE-5-PHOSPHATE ISOMERASE 3, CHLOROPLASTIC-RELATED"/>
    <property type="match status" value="1"/>
</dbReference>
<comment type="function">
    <text evidence="3">Catalyzes the reversible conversion of ribose-5-phosphate to ribulose 5-phosphate.</text>
</comment>
<evidence type="ECO:0000313" key="4">
    <source>
        <dbReference type="EMBL" id="TNC48016.1"/>
    </source>
</evidence>
<feature type="binding site" evidence="3">
    <location>
        <begin position="89"/>
        <end position="92"/>
    </location>
    <ligand>
        <name>substrate</name>
    </ligand>
</feature>
<dbReference type="FunFam" id="3.40.50.1360:FF:000001">
    <property type="entry name" value="Ribose-5-phosphate isomerase A"/>
    <property type="match status" value="1"/>
</dbReference>
<dbReference type="GO" id="GO:0004751">
    <property type="term" value="F:ribose-5-phosphate isomerase activity"/>
    <property type="evidence" value="ECO:0007669"/>
    <property type="project" value="UniProtKB-UniRule"/>
</dbReference>
<dbReference type="SUPFAM" id="SSF75445">
    <property type="entry name" value="D-ribose-5-phosphate isomerase (RpiA), lid domain"/>
    <property type="match status" value="1"/>
</dbReference>
<dbReference type="NCBIfam" id="NF001924">
    <property type="entry name" value="PRK00702.1"/>
    <property type="match status" value="1"/>
</dbReference>
<dbReference type="InterPro" id="IPR050262">
    <property type="entry name" value="Ribose-5P_isomerase"/>
</dbReference>
<feature type="active site" description="Proton acceptor" evidence="3">
    <location>
        <position position="111"/>
    </location>
</feature>
<comment type="pathway">
    <text evidence="3">Carbohydrate degradation; pentose phosphate pathway; D-ribose 5-phosphate from D-ribulose 5-phosphate (non-oxidative stage): step 1/1.</text>
</comment>
<dbReference type="SUPFAM" id="SSF100950">
    <property type="entry name" value="NagB/RpiA/CoA transferase-like"/>
    <property type="match status" value="1"/>
</dbReference>
<dbReference type="InterPro" id="IPR037171">
    <property type="entry name" value="NagB/RpiA_transferase-like"/>
</dbReference>
<gene>
    <name evidence="3 4" type="primary">rpiA</name>
    <name evidence="4" type="ORF">FHG66_15350</name>
</gene>
<dbReference type="HAMAP" id="MF_00170">
    <property type="entry name" value="Rib_5P_isom_A"/>
    <property type="match status" value="1"/>
</dbReference>
<dbReference type="UniPathway" id="UPA00115">
    <property type="reaction ID" value="UER00412"/>
</dbReference>
<comment type="similarity">
    <text evidence="3">Belongs to the ribose 5-phosphate isomerase family.</text>
</comment>
<comment type="caution">
    <text evidence="4">The sequence shown here is derived from an EMBL/GenBank/DDBJ whole genome shotgun (WGS) entry which is preliminary data.</text>
</comment>
<dbReference type="Gene3D" id="3.30.70.260">
    <property type="match status" value="1"/>
</dbReference>
<reference evidence="4 5" key="1">
    <citation type="submission" date="2019-06" db="EMBL/GenBank/DDBJ databases">
        <title>YIM 131921 draft genome.</title>
        <authorList>
            <person name="Jiang L."/>
        </authorList>
    </citation>
    <scope>NUCLEOTIDE SEQUENCE [LARGE SCALE GENOMIC DNA]</scope>
    <source>
        <strain evidence="4 5">YIM 131921</strain>
    </source>
</reference>
<evidence type="ECO:0000256" key="3">
    <source>
        <dbReference type="HAMAP-Rule" id="MF_00170"/>
    </source>
</evidence>
<dbReference type="EC" id="5.3.1.6" evidence="3"/>
<dbReference type="GO" id="GO:0009052">
    <property type="term" value="P:pentose-phosphate shunt, non-oxidative branch"/>
    <property type="evidence" value="ECO:0007669"/>
    <property type="project" value="UniProtKB-UniRule"/>
</dbReference>
<sequence length="258" mass="27096">MTDALSPSDIAKRASALRAAEFVEPGMRVGLGTGSTAAFLVQRLGERLRSEGLRIRGVPTSARTADLAQAEGIEVTTLEEVGWLDITIDGADEVDGRLDLIKGGGGALLREKIVATASERVVIIADAGKRVGTLGAFPLPVEVIPFGLGATRRLVEDLLAGADVGARQVELRLRDGRPFVTDEGNHILDLRLERIGNARQLSLGLNQIPGVVENGLFLGIADTLVVGRPDGGAEVVDMSQADGVPFAGTDNIFTEVVD</sequence>
<evidence type="ECO:0000256" key="1">
    <source>
        <dbReference type="ARBA" id="ARBA00001713"/>
    </source>
</evidence>
<dbReference type="InterPro" id="IPR020672">
    <property type="entry name" value="Ribose5P_isomerase_typA_subgr"/>
</dbReference>
<feature type="binding site" evidence="3">
    <location>
        <begin position="33"/>
        <end position="36"/>
    </location>
    <ligand>
        <name>substrate</name>
    </ligand>
</feature>
<dbReference type="OrthoDB" id="5870696at2"/>
<comment type="catalytic activity">
    <reaction evidence="1 3">
        <text>aldehydo-D-ribose 5-phosphate = D-ribulose 5-phosphate</text>
        <dbReference type="Rhea" id="RHEA:14657"/>
        <dbReference type="ChEBI" id="CHEBI:58121"/>
        <dbReference type="ChEBI" id="CHEBI:58273"/>
        <dbReference type="EC" id="5.3.1.6"/>
    </reaction>
</comment>
<dbReference type="RefSeq" id="WP_139077943.1">
    <property type="nucleotide sequence ID" value="NZ_VDFU01000020.1"/>
</dbReference>
<dbReference type="Gene3D" id="3.40.50.1360">
    <property type="match status" value="1"/>
</dbReference>
<dbReference type="PANTHER" id="PTHR43748">
    <property type="entry name" value="RIBOSE-5-PHOSPHATE ISOMERASE 3, CHLOROPLASTIC-RELATED"/>
    <property type="match status" value="1"/>
</dbReference>
<dbReference type="CDD" id="cd01398">
    <property type="entry name" value="RPI_A"/>
    <property type="match status" value="1"/>
</dbReference>
<dbReference type="NCBIfam" id="TIGR00021">
    <property type="entry name" value="rpiA"/>
    <property type="match status" value="1"/>
</dbReference>
<name>A0A5C4MV78_9RHOB</name>
<protein>
    <recommendedName>
        <fullName evidence="3">Ribose-5-phosphate isomerase A</fullName>
        <ecNumber evidence="3">5.3.1.6</ecNumber>
    </recommendedName>
    <alternativeName>
        <fullName evidence="3">Phosphoriboisomerase A</fullName>
        <shortName evidence="3">PRI</shortName>
    </alternativeName>
</protein>
<dbReference type="InterPro" id="IPR004788">
    <property type="entry name" value="Ribose5P_isomerase_type_A"/>
</dbReference>
<proteinExistence type="inferred from homology"/>
<dbReference type="Pfam" id="PF06026">
    <property type="entry name" value="Rib_5-P_isom_A"/>
    <property type="match status" value="1"/>
</dbReference>
<dbReference type="AlphaFoldDB" id="A0A5C4MV78"/>
<keyword evidence="5" id="KW-1185">Reference proteome</keyword>
<dbReference type="EMBL" id="VDFU01000020">
    <property type="protein sequence ID" value="TNC48016.1"/>
    <property type="molecule type" value="Genomic_DNA"/>
</dbReference>
<accession>A0A5C4MV78</accession>
<feature type="binding site" evidence="3">
    <location>
        <position position="129"/>
    </location>
    <ligand>
        <name>substrate</name>
    </ligand>
</feature>
<organism evidence="4 5">
    <name type="scientific">Rubellimicrobium rubrum</name>
    <dbReference type="NCBI Taxonomy" id="2585369"/>
    <lineage>
        <taxon>Bacteria</taxon>
        <taxon>Pseudomonadati</taxon>
        <taxon>Pseudomonadota</taxon>
        <taxon>Alphaproteobacteria</taxon>
        <taxon>Rhodobacterales</taxon>
        <taxon>Roseobacteraceae</taxon>
        <taxon>Rubellimicrobium</taxon>
    </lineage>
</organism>